<evidence type="ECO:0000256" key="2">
    <source>
        <dbReference type="ARBA" id="ARBA00022475"/>
    </source>
</evidence>
<comment type="cofactor">
    <cofactor evidence="7">
        <name>Mg(2+)</name>
        <dbReference type="ChEBI" id="CHEBI:18420"/>
    </cofactor>
</comment>
<dbReference type="GO" id="GO:0016780">
    <property type="term" value="F:phosphotransferase activity, for other substituted phosphate groups"/>
    <property type="evidence" value="ECO:0007669"/>
    <property type="project" value="InterPro"/>
</dbReference>
<feature type="transmembrane region" description="Helical" evidence="8">
    <location>
        <begin position="333"/>
        <end position="353"/>
    </location>
</feature>
<evidence type="ECO:0000256" key="8">
    <source>
        <dbReference type="SAM" id="Phobius"/>
    </source>
</evidence>
<evidence type="ECO:0000256" key="3">
    <source>
        <dbReference type="ARBA" id="ARBA00022679"/>
    </source>
</evidence>
<feature type="transmembrane region" description="Helical" evidence="8">
    <location>
        <begin position="304"/>
        <end position="327"/>
    </location>
</feature>
<dbReference type="GO" id="GO:0071555">
    <property type="term" value="P:cell wall organization"/>
    <property type="evidence" value="ECO:0007669"/>
    <property type="project" value="TreeGrafter"/>
</dbReference>
<dbReference type="GO" id="GO:0009103">
    <property type="term" value="P:lipopolysaccharide biosynthetic process"/>
    <property type="evidence" value="ECO:0007669"/>
    <property type="project" value="TreeGrafter"/>
</dbReference>
<feature type="transmembrane region" description="Helical" evidence="8">
    <location>
        <begin position="176"/>
        <end position="192"/>
    </location>
</feature>
<gene>
    <name evidence="9" type="ORF">LS81_003745</name>
</gene>
<dbReference type="OrthoDB" id="9783652at2"/>
<keyword evidence="6 8" id="KW-0472">Membrane</keyword>
<dbReference type="Proteomes" id="UP000029878">
    <property type="component" value="Unassembled WGS sequence"/>
</dbReference>
<feature type="binding site" evidence="7">
    <location>
        <position position="167"/>
    </location>
    <ligand>
        <name>Mg(2+)</name>
        <dbReference type="ChEBI" id="CHEBI:18420"/>
    </ligand>
</feature>
<feature type="transmembrane region" description="Helical" evidence="8">
    <location>
        <begin position="90"/>
        <end position="110"/>
    </location>
</feature>
<name>A0A4U8SCL7_9HELI</name>
<dbReference type="AlphaFoldDB" id="A0A4U8SCL7"/>
<dbReference type="GO" id="GO:0046872">
    <property type="term" value="F:metal ion binding"/>
    <property type="evidence" value="ECO:0007669"/>
    <property type="project" value="UniProtKB-KW"/>
</dbReference>
<dbReference type="RefSeq" id="WP_034346159.1">
    <property type="nucleotide sequence ID" value="NZ_FZNG01000016.1"/>
</dbReference>
<dbReference type="GO" id="GO:0044038">
    <property type="term" value="P:cell wall macromolecule biosynthetic process"/>
    <property type="evidence" value="ECO:0007669"/>
    <property type="project" value="TreeGrafter"/>
</dbReference>
<dbReference type="PANTHER" id="PTHR22926:SF3">
    <property type="entry name" value="UNDECAPRENYL-PHOSPHATE ALPHA-N-ACETYLGLUCOSAMINYL 1-PHOSPHATE TRANSFERASE"/>
    <property type="match status" value="1"/>
</dbReference>
<feature type="transmembrane region" description="Helical" evidence="8">
    <location>
        <begin position="198"/>
        <end position="218"/>
    </location>
</feature>
<comment type="caution">
    <text evidence="9">The sequence shown here is derived from an EMBL/GenBank/DDBJ whole genome shotgun (WGS) entry which is preliminary data.</text>
</comment>
<keyword evidence="7" id="KW-0479">Metal-binding</keyword>
<evidence type="ECO:0000256" key="1">
    <source>
        <dbReference type="ARBA" id="ARBA00004651"/>
    </source>
</evidence>
<dbReference type="EMBL" id="JRPL02000005">
    <property type="protein sequence ID" value="TLD83858.1"/>
    <property type="molecule type" value="Genomic_DNA"/>
</dbReference>
<dbReference type="PANTHER" id="PTHR22926">
    <property type="entry name" value="PHOSPHO-N-ACETYLMURAMOYL-PENTAPEPTIDE-TRANSFERASE"/>
    <property type="match status" value="1"/>
</dbReference>
<feature type="transmembrane region" description="Helical" evidence="8">
    <location>
        <begin position="230"/>
        <end position="250"/>
    </location>
</feature>
<dbReference type="InterPro" id="IPR000715">
    <property type="entry name" value="Glycosyl_transferase_4"/>
</dbReference>
<protein>
    <recommendedName>
        <fullName evidence="11">Undecaprenyl/decaprenyl-phosphate alpha-N-acetylglucosaminyl 1-phosphate transferase</fullName>
    </recommendedName>
</protein>
<evidence type="ECO:0000313" key="9">
    <source>
        <dbReference type="EMBL" id="TLD83858.1"/>
    </source>
</evidence>
<keyword evidence="5 8" id="KW-1133">Transmembrane helix</keyword>
<comment type="subcellular location">
    <subcellularLocation>
        <location evidence="1">Cell membrane</location>
        <topology evidence="1">Multi-pass membrane protein</topology>
    </subcellularLocation>
</comment>
<keyword evidence="2" id="KW-1003">Cell membrane</keyword>
<feature type="transmembrane region" description="Helical" evidence="8">
    <location>
        <begin position="49"/>
        <end position="70"/>
    </location>
</feature>
<keyword evidence="3" id="KW-0808">Transferase</keyword>
<keyword evidence="7" id="KW-0460">Magnesium</keyword>
<organism evidence="9 10">
    <name type="scientific">Helicobacter trogontum</name>
    <dbReference type="NCBI Taxonomy" id="50960"/>
    <lineage>
        <taxon>Bacteria</taxon>
        <taxon>Pseudomonadati</taxon>
        <taxon>Campylobacterota</taxon>
        <taxon>Epsilonproteobacteria</taxon>
        <taxon>Campylobacterales</taxon>
        <taxon>Helicobacteraceae</taxon>
        <taxon>Helicobacter</taxon>
    </lineage>
</organism>
<feature type="binding site" evidence="7">
    <location>
        <position position="227"/>
    </location>
    <ligand>
        <name>Mg(2+)</name>
        <dbReference type="ChEBI" id="CHEBI:18420"/>
    </ligand>
</feature>
<sequence length="363" mass="41144">MELSILLYFANLGVFCGCIAMGISYILAQTMHVMQDKPDTNKFKFHTKTTPLCGGISIFIAYVVIVLGGIEMPRISYSNYIISVNVGDFYEYAGLHFYIACSIVLCSGIIKDVYGKTTLWLIFCLQICGFCVLHLLFYIIHASYGYNLILIILPCYIMLFLATNGVNTIDGIHGNAALYSMIVLLALCYISYQIQSNFVGFATSILLGILFVFLLFNYPFGKMFLGDSGAFLLGFCIGALLLLCVLYYRINAWYCIALLLYPICAMFSSLFVQLYCIKTYKIVITINALWQRHDLHLHHLLQKLVGNTAALLINAFFACFVAFITYYHTDTLMILFASACFCLCYVVCFVIFWRKKINLYNRT</sequence>
<accession>A0A4U8SCL7</accession>
<evidence type="ECO:0000256" key="7">
    <source>
        <dbReference type="PIRSR" id="PIRSR600715-1"/>
    </source>
</evidence>
<dbReference type="Pfam" id="PF00953">
    <property type="entry name" value="Glycos_transf_4"/>
    <property type="match status" value="1"/>
</dbReference>
<reference evidence="9 10" key="1">
    <citation type="journal article" date="2014" name="Genome Announc.">
        <title>Draft genome sequences of eight enterohepatic helicobacter species isolated from both laboratory and wild rodents.</title>
        <authorList>
            <person name="Sheh A."/>
            <person name="Shen Z."/>
            <person name="Fox J.G."/>
        </authorList>
    </citation>
    <scope>NUCLEOTIDE SEQUENCE [LARGE SCALE GENOMIC DNA]</scope>
    <source>
        <strain evidence="9 10">ATCC 700114</strain>
    </source>
</reference>
<evidence type="ECO:0000256" key="5">
    <source>
        <dbReference type="ARBA" id="ARBA00022989"/>
    </source>
</evidence>
<feature type="transmembrane region" description="Helical" evidence="8">
    <location>
        <begin position="117"/>
        <end position="140"/>
    </location>
</feature>
<proteinExistence type="predicted"/>
<evidence type="ECO:0000256" key="6">
    <source>
        <dbReference type="ARBA" id="ARBA00023136"/>
    </source>
</evidence>
<keyword evidence="4 8" id="KW-0812">Transmembrane</keyword>
<feature type="transmembrane region" description="Helical" evidence="8">
    <location>
        <begin position="256"/>
        <end position="277"/>
    </location>
</feature>
<feature type="transmembrane region" description="Helical" evidence="8">
    <location>
        <begin position="146"/>
        <end position="164"/>
    </location>
</feature>
<evidence type="ECO:0008006" key="11">
    <source>
        <dbReference type="Google" id="ProtNLM"/>
    </source>
</evidence>
<dbReference type="GO" id="GO:0005886">
    <property type="term" value="C:plasma membrane"/>
    <property type="evidence" value="ECO:0007669"/>
    <property type="project" value="UniProtKB-SubCell"/>
</dbReference>
<evidence type="ECO:0000313" key="10">
    <source>
        <dbReference type="Proteomes" id="UP000029878"/>
    </source>
</evidence>
<feature type="transmembrane region" description="Helical" evidence="8">
    <location>
        <begin position="6"/>
        <end position="28"/>
    </location>
</feature>
<evidence type="ECO:0000256" key="4">
    <source>
        <dbReference type="ARBA" id="ARBA00022692"/>
    </source>
</evidence>